<organism evidence="2">
    <name type="scientific">uncultured organism</name>
    <dbReference type="NCBI Taxonomy" id="155900"/>
    <lineage>
        <taxon>unclassified sequences</taxon>
        <taxon>environmental samples</taxon>
    </lineage>
</organism>
<dbReference type="InterPro" id="IPR027417">
    <property type="entry name" value="P-loop_NTPase"/>
</dbReference>
<dbReference type="Gene3D" id="3.40.50.300">
    <property type="entry name" value="P-loop containing nucleotide triphosphate hydrolases"/>
    <property type="match status" value="1"/>
</dbReference>
<protein>
    <submittedName>
        <fullName evidence="2">Iron-sulfur binding protein</fullName>
    </submittedName>
</protein>
<dbReference type="SUPFAM" id="SSF52540">
    <property type="entry name" value="P-loop containing nucleoside triphosphate hydrolases"/>
    <property type="match status" value="1"/>
</dbReference>
<dbReference type="Pfam" id="PF01656">
    <property type="entry name" value="CbiA"/>
    <property type="match status" value="1"/>
</dbReference>
<dbReference type="Pfam" id="PF00037">
    <property type="entry name" value="Fer4"/>
    <property type="match status" value="2"/>
</dbReference>
<gene>
    <name evidence="2" type="ORF">FLSS-20_0008</name>
</gene>
<dbReference type="InterPro" id="IPR017900">
    <property type="entry name" value="4Fe4S_Fe_S_CS"/>
</dbReference>
<dbReference type="InterPro" id="IPR002586">
    <property type="entry name" value="CobQ/CobB/MinD/ParA_Nub-bd_dom"/>
</dbReference>
<evidence type="ECO:0000259" key="1">
    <source>
        <dbReference type="PROSITE" id="PS51379"/>
    </source>
</evidence>
<dbReference type="InterPro" id="IPR017896">
    <property type="entry name" value="4Fe4S_Fe-S-bd"/>
</dbReference>
<dbReference type="PANTHER" id="PTHR43063:SF1">
    <property type="entry name" value="4FE-4S CLUSTER CONTAINING PARA FAMILY ATPASE PROTEIN"/>
    <property type="match status" value="1"/>
</dbReference>
<dbReference type="PROSITE" id="PS00198">
    <property type="entry name" value="4FE4S_FER_1"/>
    <property type="match status" value="2"/>
</dbReference>
<dbReference type="PANTHER" id="PTHR43063">
    <property type="entry name" value="4FE-4S CLUSTER CONTAINING PARA FAMILY ATPASE PROTEIN"/>
    <property type="match status" value="1"/>
</dbReference>
<evidence type="ECO:0000313" key="2">
    <source>
        <dbReference type="EMBL" id="AGF93207.1"/>
    </source>
</evidence>
<feature type="domain" description="4Fe-4S ferredoxin-type" evidence="1">
    <location>
        <begin position="58"/>
        <end position="87"/>
    </location>
</feature>
<dbReference type="EMBL" id="JX684085">
    <property type="protein sequence ID" value="AGF93207.1"/>
    <property type="molecule type" value="Genomic_DNA"/>
</dbReference>
<feature type="domain" description="4Fe-4S ferredoxin-type" evidence="1">
    <location>
        <begin position="88"/>
        <end position="116"/>
    </location>
</feature>
<reference evidence="2" key="1">
    <citation type="journal article" date="2013" name="Syst. Appl. Microbiol.">
        <title>New insights into the archaeal diversity of a hypersaline microbial mat obtained by a metagenomic approach.</title>
        <authorList>
            <person name="Lopez-Lopez A."/>
            <person name="Richter M."/>
            <person name="Pena A."/>
            <person name="Tamames J."/>
            <person name="Rossello-Mora R."/>
        </authorList>
    </citation>
    <scope>NUCLEOTIDE SEQUENCE</scope>
</reference>
<name>M1Q1S3_9ZZZZ</name>
<sequence length="288" mass="32300">MNITVLSGKGGTGKTTVSTNLALSLENVQLMDADVEEPDSYIFIEPDFKDDYIPVNRKIPVVDQETCTGCRKCVDFCEYNALAMMLDEVMVFPEICHSCGGCKIVCPVDAITEKDRELGKLKYAKNVGEKKIEFWQGEMNIGEESSTPVIEALKEHINDKKTTIIDAPPGTTCPTIEATVDSDFALLVTEPTPFGLNDLEMSVEVMREVGIPFGVIINRSEEGEDGLIEEFCEKENINIMMKIPFERKIAELYSDGIPFVRELKEWEEKFKELFLAIEGEINEENNSN</sequence>
<dbReference type="CDD" id="cd03110">
    <property type="entry name" value="SIMIBI_bact_arch"/>
    <property type="match status" value="1"/>
</dbReference>
<accession>M1Q1S3</accession>
<proteinExistence type="predicted"/>
<dbReference type="Gene3D" id="3.30.70.20">
    <property type="match status" value="1"/>
</dbReference>
<dbReference type="PROSITE" id="PS51379">
    <property type="entry name" value="4FE4S_FER_2"/>
    <property type="match status" value="2"/>
</dbReference>
<dbReference type="SUPFAM" id="SSF54862">
    <property type="entry name" value="4Fe-4S ferredoxins"/>
    <property type="match status" value="1"/>
</dbReference>
<dbReference type="AlphaFoldDB" id="M1Q1S3"/>